<sequence>MRLAPLLLLLALAACGRGGSDDAQGGLSAGESRQLDAAAAAIDANASQSNGAAE</sequence>
<name>A0A7X5UZI1_9SPHN</name>
<comment type="caution">
    <text evidence="1">The sequence shown here is derived from an EMBL/GenBank/DDBJ whole genome shotgun (WGS) entry which is preliminary data.</text>
</comment>
<keyword evidence="2" id="KW-1185">Reference proteome</keyword>
<protein>
    <submittedName>
        <fullName evidence="1">Uncharacterized protein</fullName>
    </submittedName>
</protein>
<proteinExistence type="predicted"/>
<dbReference type="AlphaFoldDB" id="A0A7X5UZI1"/>
<reference evidence="1 2" key="1">
    <citation type="submission" date="2020-03" db="EMBL/GenBank/DDBJ databases">
        <title>Genomic Encyclopedia of Type Strains, Phase IV (KMG-IV): sequencing the most valuable type-strain genomes for metagenomic binning, comparative biology and taxonomic classification.</title>
        <authorList>
            <person name="Goeker M."/>
        </authorList>
    </citation>
    <scope>NUCLEOTIDE SEQUENCE [LARGE SCALE GENOMIC DNA]</scope>
    <source>
        <strain evidence="1 2">DSM 4733</strain>
    </source>
</reference>
<dbReference type="RefSeq" id="WP_167299522.1">
    <property type="nucleotide sequence ID" value="NZ_CP170557.1"/>
</dbReference>
<evidence type="ECO:0000313" key="1">
    <source>
        <dbReference type="EMBL" id="NIJ65076.1"/>
    </source>
</evidence>
<organism evidence="1 2">
    <name type="scientific">Sphingomonas leidyi</name>
    <dbReference type="NCBI Taxonomy" id="68569"/>
    <lineage>
        <taxon>Bacteria</taxon>
        <taxon>Pseudomonadati</taxon>
        <taxon>Pseudomonadota</taxon>
        <taxon>Alphaproteobacteria</taxon>
        <taxon>Sphingomonadales</taxon>
        <taxon>Sphingomonadaceae</taxon>
        <taxon>Sphingomonas</taxon>
    </lineage>
</organism>
<dbReference type="EMBL" id="JAASQV010000002">
    <property type="protein sequence ID" value="NIJ65076.1"/>
    <property type="molecule type" value="Genomic_DNA"/>
</dbReference>
<gene>
    <name evidence="1" type="ORF">FHR20_002038</name>
</gene>
<dbReference type="PROSITE" id="PS51257">
    <property type="entry name" value="PROKAR_LIPOPROTEIN"/>
    <property type="match status" value="1"/>
</dbReference>
<accession>A0A7X5UZI1</accession>
<dbReference type="Proteomes" id="UP000564677">
    <property type="component" value="Unassembled WGS sequence"/>
</dbReference>
<evidence type="ECO:0000313" key="2">
    <source>
        <dbReference type="Proteomes" id="UP000564677"/>
    </source>
</evidence>